<dbReference type="InterPro" id="IPR051396">
    <property type="entry name" value="Bact_Antivir_Def_Nuclease"/>
</dbReference>
<keyword evidence="3" id="KW-1185">Reference proteome</keyword>
<dbReference type="InterPro" id="IPR003959">
    <property type="entry name" value="ATPase_AAA_core"/>
</dbReference>
<dbReference type="EMBL" id="CP000884">
    <property type="protein sequence ID" value="ABX35178.1"/>
    <property type="molecule type" value="Genomic_DNA"/>
</dbReference>
<dbReference type="Proteomes" id="UP000000784">
    <property type="component" value="Chromosome"/>
</dbReference>
<organism evidence="2 3">
    <name type="scientific">Delftia acidovorans (strain DSM 14801 / SPH-1)</name>
    <dbReference type="NCBI Taxonomy" id="398578"/>
    <lineage>
        <taxon>Bacteria</taxon>
        <taxon>Pseudomonadati</taxon>
        <taxon>Pseudomonadota</taxon>
        <taxon>Betaproteobacteria</taxon>
        <taxon>Burkholderiales</taxon>
        <taxon>Comamonadaceae</taxon>
        <taxon>Delftia</taxon>
    </lineage>
</organism>
<reference evidence="2 3" key="1">
    <citation type="journal article" date="2004" name="Appl. Environ. Microbiol.">
        <title>Mineralization of individual congeners of linear alkylbenzenesulfonate by defined pairs of heterotrophic bacteria.</title>
        <authorList>
            <person name="Schleheck D."/>
            <person name="Knepper T.P."/>
            <person name="Fischer K."/>
            <person name="Cook A.M."/>
        </authorList>
    </citation>
    <scope>NUCLEOTIDE SEQUENCE [LARGE SCALE GENOMIC DNA]</scope>
    <source>
        <strain evidence="3">DSM 14801 / SPH-1</strain>
    </source>
</reference>
<feature type="domain" description="ATPase AAA-type core" evidence="1">
    <location>
        <begin position="31"/>
        <end position="295"/>
    </location>
</feature>
<dbReference type="InterPro" id="IPR027417">
    <property type="entry name" value="P-loop_NTPase"/>
</dbReference>
<dbReference type="Gene3D" id="3.40.50.300">
    <property type="entry name" value="P-loop containing nucleotide triphosphate hydrolases"/>
    <property type="match status" value="2"/>
</dbReference>
<accession>A9BZ78</accession>
<proteinExistence type="predicted"/>
<dbReference type="AlphaFoldDB" id="A9BZ78"/>
<dbReference type="GO" id="GO:0016887">
    <property type="term" value="F:ATP hydrolysis activity"/>
    <property type="evidence" value="ECO:0007669"/>
    <property type="project" value="InterPro"/>
</dbReference>
<evidence type="ECO:0000259" key="1">
    <source>
        <dbReference type="Pfam" id="PF13304"/>
    </source>
</evidence>
<reference evidence="3" key="2">
    <citation type="submission" date="2007-11" db="EMBL/GenBank/DDBJ databases">
        <title>Complete sequence of Delftia acidovorans DSM 14801 / SPH-1.</title>
        <authorList>
            <person name="Copeland A."/>
            <person name="Lucas S."/>
            <person name="Lapidus A."/>
            <person name="Barry K."/>
            <person name="Glavina del Rio T."/>
            <person name="Dalin E."/>
            <person name="Tice H."/>
            <person name="Pitluck S."/>
            <person name="Lowry S."/>
            <person name="Clum A."/>
            <person name="Schmutz J."/>
            <person name="Larimer F."/>
            <person name="Land M."/>
            <person name="Hauser L."/>
            <person name="Kyrpides N."/>
            <person name="Kim E."/>
            <person name="Schleheck D."/>
            <person name="Richardson P."/>
        </authorList>
    </citation>
    <scope>NUCLEOTIDE SEQUENCE [LARGE SCALE GENOMIC DNA]</scope>
    <source>
        <strain evidence="3">DSM 14801 / SPH-1</strain>
    </source>
</reference>
<dbReference type="RefSeq" id="WP_012204457.1">
    <property type="nucleotide sequence ID" value="NC_010002.1"/>
</dbReference>
<dbReference type="PANTHER" id="PTHR43581">
    <property type="entry name" value="ATP/GTP PHOSPHATASE"/>
    <property type="match status" value="1"/>
</dbReference>
<dbReference type="PANTHER" id="PTHR43581:SF4">
    <property type="entry name" value="ATP_GTP PHOSPHATASE"/>
    <property type="match status" value="1"/>
</dbReference>
<dbReference type="STRING" id="398578.Daci_2540"/>
<name>A9BZ78_DELAS</name>
<dbReference type="HOGENOM" id="CLU_033235_0_0_4"/>
<evidence type="ECO:0000313" key="2">
    <source>
        <dbReference type="EMBL" id="ABX35178.1"/>
    </source>
</evidence>
<gene>
    <name evidence="2" type="ordered locus">Daci_2540</name>
</gene>
<protein>
    <recommendedName>
        <fullName evidence="1">ATPase AAA-type core domain-containing protein</fullName>
    </recommendedName>
</protein>
<evidence type="ECO:0000313" key="3">
    <source>
        <dbReference type="Proteomes" id="UP000000784"/>
    </source>
</evidence>
<dbReference type="eggNOG" id="COG4637">
    <property type="taxonomic scope" value="Bacteria"/>
</dbReference>
<dbReference type="Pfam" id="PF13304">
    <property type="entry name" value="AAA_21"/>
    <property type="match status" value="1"/>
</dbReference>
<dbReference type="GeneID" id="31503027"/>
<sequence length="593" mass="66541">MGKTDGPVRITSVSFHHYKGLARYSLSLDRINVLTGANNSGKSTILGAFRVLAVAMRAARSRKPERLAINERHVLGYRVRETQLPISLENVATNYEDGESRVSFRLSNGNHLHLYFSSDGCVLVPDTSGAAVTSPATFKSNFPIDLAVVPVLGPVEHREDLRERETVAASLSTHRASRHFRSYWYHNPEGFQDFCALVTRTWPGMEIRPPERSMMGELSMFVGEDRFDRELYWVGFGFQIWCQLLTHLHRAAAATLVVVDEPEVYLHPDIQRRLLGVLKDTGPDVLLATHSTEIIAEADPADIVLIDKRRTSAERIKDVAGVQKAMDVLGSQQNISLAALARSRRVLFVEGDYDFSLIRRFAKQRGMNDLAASLGLAAMPSGGFGSWQRITSLADGIGQALGAELLIGAVYDRDYFCDQQIDEVLSKLRKSLRFAHVHSRKEVENYLLMPAVLDRVIGRGIAERRAKGFPVQDPSRNSEAVLLEVTDELKDDAEQQYVSRYSDYHHKNGKKDLSTLLKEATSAFRSRWNEPLQRWNLVSGKEALRRFRDKTQASLGLSITDAKIVDAMRQEDFSGDLVELLEGVDLFRSLKVN</sequence>
<dbReference type="SUPFAM" id="SSF52540">
    <property type="entry name" value="P-loop containing nucleoside triphosphate hydrolases"/>
    <property type="match status" value="1"/>
</dbReference>
<dbReference type="GO" id="GO:0005524">
    <property type="term" value="F:ATP binding"/>
    <property type="evidence" value="ECO:0007669"/>
    <property type="project" value="InterPro"/>
</dbReference>
<dbReference type="KEGG" id="dac:Daci_2540"/>